<dbReference type="EMBL" id="QPJJ01000005">
    <property type="protein sequence ID" value="RCW72025.1"/>
    <property type="molecule type" value="Genomic_DNA"/>
</dbReference>
<evidence type="ECO:0000313" key="2">
    <source>
        <dbReference type="EMBL" id="RCW72025.1"/>
    </source>
</evidence>
<evidence type="ECO:0000313" key="3">
    <source>
        <dbReference type="Proteomes" id="UP000252585"/>
    </source>
</evidence>
<sequence length="78" mass="8938">MKKRIFERIYYGWVIVIIAGIGVFFLGPGQTYSNSMFVEIFDSYTPVLLFSLIFPFIGFLASILANKPVKSDYVKPDF</sequence>
<protein>
    <submittedName>
        <fullName evidence="2">Uncharacterized protein</fullName>
    </submittedName>
</protein>
<comment type="caution">
    <text evidence="2">The sequence shown here is derived from an EMBL/GenBank/DDBJ whole genome shotgun (WGS) entry which is preliminary data.</text>
</comment>
<reference evidence="2 3" key="1">
    <citation type="submission" date="2018-07" db="EMBL/GenBank/DDBJ databases">
        <title>Genomic Encyclopedia of Type Strains, Phase IV (KMG-IV): sequencing the most valuable type-strain genomes for metagenomic binning, comparative biology and taxonomic classification.</title>
        <authorList>
            <person name="Goeker M."/>
        </authorList>
    </citation>
    <scope>NUCLEOTIDE SEQUENCE [LARGE SCALE GENOMIC DNA]</scope>
    <source>
        <strain evidence="2 3">DSM 27696</strain>
    </source>
</reference>
<evidence type="ECO:0000256" key="1">
    <source>
        <dbReference type="SAM" id="Phobius"/>
    </source>
</evidence>
<keyword evidence="1" id="KW-0812">Transmembrane</keyword>
<keyword evidence="1" id="KW-0472">Membrane</keyword>
<dbReference type="AlphaFoldDB" id="A0A368XVV4"/>
<gene>
    <name evidence="2" type="ORF">DFR57_105210</name>
</gene>
<keyword evidence="3" id="KW-1185">Reference proteome</keyword>
<organism evidence="2 3">
    <name type="scientific">Saliterribacillus persicus</name>
    <dbReference type="NCBI Taxonomy" id="930114"/>
    <lineage>
        <taxon>Bacteria</taxon>
        <taxon>Bacillati</taxon>
        <taxon>Bacillota</taxon>
        <taxon>Bacilli</taxon>
        <taxon>Bacillales</taxon>
        <taxon>Bacillaceae</taxon>
        <taxon>Saliterribacillus</taxon>
    </lineage>
</organism>
<keyword evidence="1" id="KW-1133">Transmembrane helix</keyword>
<feature type="transmembrane region" description="Helical" evidence="1">
    <location>
        <begin position="9"/>
        <end position="27"/>
    </location>
</feature>
<dbReference type="Proteomes" id="UP000252585">
    <property type="component" value="Unassembled WGS sequence"/>
</dbReference>
<dbReference type="RefSeq" id="WP_114352571.1">
    <property type="nucleotide sequence ID" value="NZ_QPJJ01000005.1"/>
</dbReference>
<proteinExistence type="predicted"/>
<name>A0A368XVV4_9BACI</name>
<feature type="transmembrane region" description="Helical" evidence="1">
    <location>
        <begin position="47"/>
        <end position="65"/>
    </location>
</feature>
<accession>A0A368XVV4</accession>